<evidence type="ECO:0000259" key="1">
    <source>
        <dbReference type="Pfam" id="PF00144"/>
    </source>
</evidence>
<gene>
    <name evidence="2" type="ORF">NCAST_32_07160</name>
</gene>
<dbReference type="eggNOG" id="COG1680">
    <property type="taxonomic scope" value="Bacteria"/>
</dbReference>
<dbReference type="EMBL" id="BAFO02000032">
    <property type="protein sequence ID" value="GAD86229.1"/>
    <property type="molecule type" value="Genomic_DNA"/>
</dbReference>
<dbReference type="SUPFAM" id="SSF56601">
    <property type="entry name" value="beta-lactamase/transpeptidase-like"/>
    <property type="match status" value="1"/>
</dbReference>
<evidence type="ECO:0000313" key="3">
    <source>
        <dbReference type="Proteomes" id="UP000017048"/>
    </source>
</evidence>
<sequence length="330" mass="35800">MTRLPQLNPPGTVFGYNNAGLVVAGRILEVITGTTYETAVQDLLLDPLALTHTRFFSDQIIGLNVAAAHNVVDDKAVVDTGFWHFPRSCNPTGSLISTARDQLRYARFHLGDGTTDGTRLMRANALRAMRSNPGAGGTLQVELTGMGVTWMLRPSAQGETIVQHGGTWSGQRSGFFLVPTRDFAMTVLTNSEGGARLLADLFADDWSLRTFAGITNLPATPQRLSAGELAPYEGRYVTDQITETGSWEHAVIDFRGGDGHLIGTMSDTPDASTNPGESGAPQLGLAFYRPDYGLDLNAELEPVGTRSDFVRGADGRIAWFRSHGRLYRRQ</sequence>
<dbReference type="Pfam" id="PF00144">
    <property type="entry name" value="Beta-lactamase"/>
    <property type="match status" value="1"/>
</dbReference>
<dbReference type="InterPro" id="IPR012338">
    <property type="entry name" value="Beta-lactam/transpept-like"/>
</dbReference>
<dbReference type="InterPro" id="IPR001466">
    <property type="entry name" value="Beta-lactam-related"/>
</dbReference>
<name>U5EMC9_NOCAS</name>
<evidence type="ECO:0000313" key="2">
    <source>
        <dbReference type="EMBL" id="GAD86229.1"/>
    </source>
</evidence>
<dbReference type="InterPro" id="IPR050789">
    <property type="entry name" value="Diverse_Enzym_Activities"/>
</dbReference>
<dbReference type="STRING" id="1824.SAMN05444423_102393"/>
<keyword evidence="3" id="KW-1185">Reference proteome</keyword>
<dbReference type="PANTHER" id="PTHR43283">
    <property type="entry name" value="BETA-LACTAMASE-RELATED"/>
    <property type="match status" value="1"/>
</dbReference>
<accession>U5EMC9</accession>
<reference evidence="2 3" key="1">
    <citation type="journal article" date="2014" name="BMC Genomics">
        <title>Genome based analysis of type-I polyketide synthase and nonribosomal peptide synthetase gene clusters in seven strains of five representative Nocardia species.</title>
        <authorList>
            <person name="Komaki H."/>
            <person name="Ichikawa N."/>
            <person name="Hosoyama A."/>
            <person name="Takahashi-Nakaguchi A."/>
            <person name="Matsuzawa T."/>
            <person name="Suzuki K."/>
            <person name="Fujita N."/>
            <person name="Gonoi T."/>
        </authorList>
    </citation>
    <scope>NUCLEOTIDE SEQUENCE [LARGE SCALE GENOMIC DNA]</scope>
    <source>
        <strain evidence="2 3">NBRC 15531</strain>
    </source>
</reference>
<dbReference type="AlphaFoldDB" id="U5EMC9"/>
<organism evidence="2 3">
    <name type="scientific">Nocardia asteroides NBRC 15531</name>
    <dbReference type="NCBI Taxonomy" id="1110697"/>
    <lineage>
        <taxon>Bacteria</taxon>
        <taxon>Bacillati</taxon>
        <taxon>Actinomycetota</taxon>
        <taxon>Actinomycetes</taxon>
        <taxon>Mycobacteriales</taxon>
        <taxon>Nocardiaceae</taxon>
        <taxon>Nocardia</taxon>
    </lineage>
</organism>
<protein>
    <submittedName>
        <fullName evidence="2">Penicillin-binding protein</fullName>
    </submittedName>
</protein>
<dbReference type="PANTHER" id="PTHR43283:SF3">
    <property type="entry name" value="BETA-LACTAMASE FAMILY PROTEIN (AFU_ORTHOLOGUE AFUA_5G07500)"/>
    <property type="match status" value="1"/>
</dbReference>
<feature type="domain" description="Beta-lactamase-related" evidence="1">
    <location>
        <begin position="3"/>
        <end position="196"/>
    </location>
</feature>
<comment type="caution">
    <text evidence="2">The sequence shown here is derived from an EMBL/GenBank/DDBJ whole genome shotgun (WGS) entry which is preliminary data.</text>
</comment>
<dbReference type="Proteomes" id="UP000017048">
    <property type="component" value="Unassembled WGS sequence"/>
</dbReference>
<dbReference type="Gene3D" id="3.40.710.10">
    <property type="entry name" value="DD-peptidase/beta-lactamase superfamily"/>
    <property type="match status" value="1"/>
</dbReference>
<proteinExistence type="predicted"/>